<evidence type="ECO:0000313" key="1">
    <source>
        <dbReference type="EMBL" id="WED63860.1"/>
    </source>
</evidence>
<dbReference type="Gene3D" id="3.30.2310.20">
    <property type="entry name" value="RelE-like"/>
    <property type="match status" value="1"/>
</dbReference>
<protein>
    <submittedName>
        <fullName evidence="1">Type II toxin-antitoxin system RelE/ParE family toxin</fullName>
    </submittedName>
</protein>
<accession>A0AAF0CN22</accession>
<evidence type="ECO:0000313" key="2">
    <source>
        <dbReference type="Proteomes" id="UP001218638"/>
    </source>
</evidence>
<dbReference type="Proteomes" id="UP001218638">
    <property type="component" value="Chromosome"/>
</dbReference>
<organism evidence="1 2">
    <name type="scientific">Synoicihabitans lomoniglobus</name>
    <dbReference type="NCBI Taxonomy" id="2909285"/>
    <lineage>
        <taxon>Bacteria</taxon>
        <taxon>Pseudomonadati</taxon>
        <taxon>Verrucomicrobiota</taxon>
        <taxon>Opitutia</taxon>
        <taxon>Opitutales</taxon>
        <taxon>Opitutaceae</taxon>
        <taxon>Synoicihabitans</taxon>
    </lineage>
</organism>
<dbReference type="AlphaFoldDB" id="A0AAF0CN22"/>
<dbReference type="InterPro" id="IPR035093">
    <property type="entry name" value="RelE/ParE_toxin_dom_sf"/>
</dbReference>
<dbReference type="RefSeq" id="WP_330930564.1">
    <property type="nucleotide sequence ID" value="NZ_CP119075.1"/>
</dbReference>
<sequence length="99" mass="11638">MIIEILDLARDDLAAGFEFYENNAAGISRYFLTHLYQDIESLSTSAGAHRQIHRDFYRALSRKFPFAIYYRLNGDRVLVHAVVDCRRHPSWIARHLRKT</sequence>
<gene>
    <name evidence="1" type="ORF">PXH66_16095</name>
</gene>
<reference evidence="1" key="1">
    <citation type="submission" date="2023-03" db="EMBL/GenBank/DDBJ databases">
        <title>Lomoglobus Profundus gen. nov., sp. nov., a novel member of the phylum Verrucomicrobia, isolated from deep-marine sediment of South China Sea.</title>
        <authorList>
            <person name="Ahmad T."/>
            <person name="Ishaq S.E."/>
            <person name="Wang F."/>
        </authorList>
    </citation>
    <scope>NUCLEOTIDE SEQUENCE</scope>
    <source>
        <strain evidence="1">LMO-M01</strain>
    </source>
</reference>
<proteinExistence type="predicted"/>
<keyword evidence="2" id="KW-1185">Reference proteome</keyword>
<name>A0AAF0CN22_9BACT</name>
<dbReference type="KEGG" id="slom:PXH66_16095"/>
<dbReference type="EMBL" id="CP119075">
    <property type="protein sequence ID" value="WED63860.1"/>
    <property type="molecule type" value="Genomic_DNA"/>
</dbReference>